<dbReference type="Proteomes" id="UP001500618">
    <property type="component" value="Unassembled WGS sequence"/>
</dbReference>
<reference evidence="1 2" key="1">
    <citation type="journal article" date="2019" name="Int. J. Syst. Evol. Microbiol.">
        <title>The Global Catalogue of Microorganisms (GCM) 10K type strain sequencing project: providing services to taxonomists for standard genome sequencing and annotation.</title>
        <authorList>
            <consortium name="The Broad Institute Genomics Platform"/>
            <consortium name="The Broad Institute Genome Sequencing Center for Infectious Disease"/>
            <person name="Wu L."/>
            <person name="Ma J."/>
        </authorList>
    </citation>
    <scope>NUCLEOTIDE SEQUENCE [LARGE SCALE GENOMIC DNA]</scope>
    <source>
        <strain evidence="1 2">JCM 14718</strain>
    </source>
</reference>
<accession>A0ABN2IVY5</accession>
<proteinExistence type="predicted"/>
<keyword evidence="2" id="KW-1185">Reference proteome</keyword>
<evidence type="ECO:0000313" key="1">
    <source>
        <dbReference type="EMBL" id="GAA1712511.1"/>
    </source>
</evidence>
<comment type="caution">
    <text evidence="1">The sequence shown here is derived from an EMBL/GenBank/DDBJ whole genome shotgun (WGS) entry which is preliminary data.</text>
</comment>
<organism evidence="1 2">
    <name type="scientific">Fodinicola feengrottensis</name>
    <dbReference type="NCBI Taxonomy" id="435914"/>
    <lineage>
        <taxon>Bacteria</taxon>
        <taxon>Bacillati</taxon>
        <taxon>Actinomycetota</taxon>
        <taxon>Actinomycetes</taxon>
        <taxon>Mycobacteriales</taxon>
        <taxon>Fodinicola</taxon>
    </lineage>
</organism>
<gene>
    <name evidence="1" type="ORF">GCM10009765_71990</name>
</gene>
<evidence type="ECO:0000313" key="2">
    <source>
        <dbReference type="Proteomes" id="UP001500618"/>
    </source>
</evidence>
<dbReference type="EMBL" id="BAAANY010000038">
    <property type="protein sequence ID" value="GAA1712511.1"/>
    <property type="molecule type" value="Genomic_DNA"/>
</dbReference>
<name>A0ABN2IVY5_9ACTN</name>
<sequence length="78" mass="8193">MANYLVGYSATRRLESNAVGGGRLYRRDSPKTPAGFAHRVVEGETAAICGAAIVLVTGPWPPGFARSCRKCAQIAASL</sequence>
<protein>
    <submittedName>
        <fullName evidence="1">Uncharacterized protein</fullName>
    </submittedName>
</protein>